<dbReference type="OrthoDB" id="429461at2759"/>
<protein>
    <submittedName>
        <fullName evidence="3">Metallophosphoesterase</fullName>
    </submittedName>
</protein>
<dbReference type="InParanoid" id="A0A078B0N5"/>
<sequence>MKSNSVLITLLAATLLLLTHQKPQLKFNALGKFKILQLTDIHLGEREDLDIRTLEVIRTVIEKEKPEMVFISGDAVSGYAWDKNTTGWFDYQFRKLERVLAEFKMPWAFTAGNHDAEGDYDRQQISNLIRSFENSVTLPNAGKLSHEFNYVLPVYSNDGKNIEFRLWSIDTGASYGCMGSHGYDCVRDDQIQWFRQANQNISSDDPTKGKAILFTHIPMHEYMNLYNYNDIFGLKGEEVCCPAVNTGLFSAIVEDKTVEWVTCGHDHNNDYHGTWEGIHLAYGRKTGYASYGPQSFLRGSRIFEITLNPYKIDTWIRQEDGTVDKKDGYTQKVLKATSQQYCCGLTVINNDESQSMKIAANLLLIIGALVISLS</sequence>
<dbReference type="GO" id="GO:0016788">
    <property type="term" value="F:hydrolase activity, acting on ester bonds"/>
    <property type="evidence" value="ECO:0007669"/>
    <property type="project" value="TreeGrafter"/>
</dbReference>
<evidence type="ECO:0000313" key="3">
    <source>
        <dbReference type="EMBL" id="CDW88220.1"/>
    </source>
</evidence>
<dbReference type="Proteomes" id="UP000039865">
    <property type="component" value="Unassembled WGS sequence"/>
</dbReference>
<accession>A0A078B0N5</accession>
<proteinExistence type="predicted"/>
<evidence type="ECO:0000256" key="1">
    <source>
        <dbReference type="SAM" id="SignalP"/>
    </source>
</evidence>
<dbReference type="AlphaFoldDB" id="A0A078B0N5"/>
<dbReference type="GO" id="GO:0005737">
    <property type="term" value="C:cytoplasm"/>
    <property type="evidence" value="ECO:0007669"/>
    <property type="project" value="TreeGrafter"/>
</dbReference>
<evidence type="ECO:0000259" key="2">
    <source>
        <dbReference type="Pfam" id="PF00149"/>
    </source>
</evidence>
<organism evidence="3 4">
    <name type="scientific">Stylonychia lemnae</name>
    <name type="common">Ciliate</name>
    <dbReference type="NCBI Taxonomy" id="5949"/>
    <lineage>
        <taxon>Eukaryota</taxon>
        <taxon>Sar</taxon>
        <taxon>Alveolata</taxon>
        <taxon>Ciliophora</taxon>
        <taxon>Intramacronucleata</taxon>
        <taxon>Spirotrichea</taxon>
        <taxon>Stichotrichia</taxon>
        <taxon>Sporadotrichida</taxon>
        <taxon>Oxytrichidae</taxon>
        <taxon>Stylonychinae</taxon>
        <taxon>Stylonychia</taxon>
    </lineage>
</organism>
<reference evidence="3 4" key="1">
    <citation type="submission" date="2014-06" db="EMBL/GenBank/DDBJ databases">
        <authorList>
            <person name="Swart Estienne"/>
        </authorList>
    </citation>
    <scope>NUCLEOTIDE SEQUENCE [LARGE SCALE GENOMIC DNA]</scope>
    <source>
        <strain evidence="3 4">130c</strain>
    </source>
</reference>
<evidence type="ECO:0000313" key="4">
    <source>
        <dbReference type="Proteomes" id="UP000039865"/>
    </source>
</evidence>
<dbReference type="Gene3D" id="3.60.21.10">
    <property type="match status" value="1"/>
</dbReference>
<feature type="chain" id="PRO_5001729824" evidence="1">
    <location>
        <begin position="22"/>
        <end position="374"/>
    </location>
</feature>
<dbReference type="OMA" id="FILWFFD"/>
<dbReference type="SUPFAM" id="SSF56300">
    <property type="entry name" value="Metallo-dependent phosphatases"/>
    <property type="match status" value="1"/>
</dbReference>
<dbReference type="PANTHER" id="PTHR32440">
    <property type="entry name" value="PHOSPHATASE DCR2-RELATED-RELATED"/>
    <property type="match status" value="1"/>
</dbReference>
<dbReference type="EMBL" id="CCKQ01016347">
    <property type="protein sequence ID" value="CDW88220.1"/>
    <property type="molecule type" value="Genomic_DNA"/>
</dbReference>
<feature type="domain" description="Calcineurin-like phosphoesterase" evidence="2">
    <location>
        <begin position="33"/>
        <end position="268"/>
    </location>
</feature>
<dbReference type="InterPro" id="IPR004843">
    <property type="entry name" value="Calcineurin-like_PHP"/>
</dbReference>
<name>A0A078B0N5_STYLE</name>
<feature type="signal peptide" evidence="1">
    <location>
        <begin position="1"/>
        <end position="21"/>
    </location>
</feature>
<keyword evidence="4" id="KW-1185">Reference proteome</keyword>
<keyword evidence="1" id="KW-0732">Signal</keyword>
<dbReference type="PANTHER" id="PTHR32440:SF11">
    <property type="entry name" value="METALLOPHOSPHOESTERASE DOMAIN-CONTAINING PROTEIN"/>
    <property type="match status" value="1"/>
</dbReference>
<dbReference type="Pfam" id="PF00149">
    <property type="entry name" value="Metallophos"/>
    <property type="match status" value="1"/>
</dbReference>
<dbReference type="InterPro" id="IPR029052">
    <property type="entry name" value="Metallo-depent_PP-like"/>
</dbReference>
<dbReference type="CDD" id="cd07383">
    <property type="entry name" value="MPP_Dcr2"/>
    <property type="match status" value="1"/>
</dbReference>
<gene>
    <name evidence="3" type="primary">Contig19539.g20714</name>
    <name evidence="3" type="ORF">STYLEM_17338</name>
</gene>